<dbReference type="GO" id="GO:0045944">
    <property type="term" value="P:positive regulation of transcription by RNA polymerase II"/>
    <property type="evidence" value="ECO:0007669"/>
    <property type="project" value="TreeGrafter"/>
</dbReference>
<dbReference type="PANTHER" id="PTHR12610:SF12">
    <property type="entry name" value="SEQUENCE-SPECIFIC SINGLE-STRANDED DNA-BINDING PROTEIN, ISOFORM D"/>
    <property type="match status" value="1"/>
</dbReference>
<keyword evidence="2 5" id="KW-0238">DNA-binding</keyword>
<proteinExistence type="predicted"/>
<evidence type="ECO:0000256" key="3">
    <source>
        <dbReference type="ARBA" id="ARBA00023242"/>
    </source>
</evidence>
<feature type="region of interest" description="Disordered" evidence="4">
    <location>
        <begin position="95"/>
        <end position="338"/>
    </location>
</feature>
<keyword evidence="3" id="KW-0539">Nucleus</keyword>
<evidence type="ECO:0000313" key="5">
    <source>
        <dbReference type="EMBL" id="MDE51383.1"/>
    </source>
</evidence>
<evidence type="ECO:0000256" key="2">
    <source>
        <dbReference type="ARBA" id="ARBA00023125"/>
    </source>
</evidence>
<protein>
    <submittedName>
        <fullName evidence="5">Single-stranded DNA-binding protein 3</fullName>
    </submittedName>
</protein>
<accession>A0A6G1SNA4</accession>
<feature type="compositionally biased region" description="Low complexity" evidence="4">
    <location>
        <begin position="95"/>
        <end position="107"/>
    </location>
</feature>
<dbReference type="PANTHER" id="PTHR12610">
    <property type="entry name" value="SINGLE STRANDED DNA BINDING PROTEIN"/>
    <property type="match status" value="1"/>
</dbReference>
<organism evidence="5">
    <name type="scientific">Aceria tosichella</name>
    <name type="common">wheat curl mite</name>
    <dbReference type="NCBI Taxonomy" id="561515"/>
    <lineage>
        <taxon>Eukaryota</taxon>
        <taxon>Metazoa</taxon>
        <taxon>Ecdysozoa</taxon>
        <taxon>Arthropoda</taxon>
        <taxon>Chelicerata</taxon>
        <taxon>Arachnida</taxon>
        <taxon>Acari</taxon>
        <taxon>Acariformes</taxon>
        <taxon>Trombidiformes</taxon>
        <taxon>Prostigmata</taxon>
        <taxon>Eupodina</taxon>
        <taxon>Eriophyoidea</taxon>
        <taxon>Eriophyidae</taxon>
        <taxon>Eriophyinae</taxon>
        <taxon>Aceriini</taxon>
        <taxon>Aceria</taxon>
    </lineage>
</organism>
<dbReference type="GO" id="GO:0003697">
    <property type="term" value="F:single-stranded DNA binding"/>
    <property type="evidence" value="ECO:0007669"/>
    <property type="project" value="InterPro"/>
</dbReference>
<evidence type="ECO:0000256" key="1">
    <source>
        <dbReference type="ARBA" id="ARBA00004123"/>
    </source>
</evidence>
<reference evidence="5" key="1">
    <citation type="submission" date="2018-10" db="EMBL/GenBank/DDBJ databases">
        <title>Transcriptome assembly of Aceria tosichella (Wheat curl mite) Type 2.</title>
        <authorList>
            <person name="Scully E.D."/>
            <person name="Geib S.M."/>
            <person name="Palmer N.A."/>
            <person name="Gupta A.K."/>
            <person name="Sarath G."/>
            <person name="Tatineni S."/>
        </authorList>
    </citation>
    <scope>NUCLEOTIDE SEQUENCE</scope>
    <source>
        <strain evidence="5">LincolnNE</strain>
    </source>
</reference>
<name>A0A6G1SNA4_9ACAR</name>
<dbReference type="PRINTS" id="PR01743">
    <property type="entry name" value="SSDNABINDING"/>
</dbReference>
<dbReference type="AlphaFoldDB" id="A0A6G1SNA4"/>
<sequence length="378" mass="40354">MKAKSHQPYTSEVDAKEKLIVYVYEYLIHSGAKQAADTFKESIGYNKEIKVNDGPGFLLDWWCVFWDLYCGAPERRHLQVESSSDARAFHDFMRSTPMSPSITQTSPPQQPPPPQFMSGPRYGPPPGQSRGPPPRMQGPPPQHGVPPQGPPSGFMPAASPRYAHHSGPPQTHMNQGGPMGFGPGPDQMGPSPGLNRMTPVGGPPPPQQVVGPPNGQPPQIVGMPPGQQQMGGPPPGQGPSQVGPMHGTGPPRNGSQGNVGGWSQSNVSYGNVNSPANQPCYSSGSGSNQPNQNGPMMMSDGSMMEVKSSPINGGEPSTPNPEEYVLPGPFGQDASDQCESAEILKLKQSMQEDTTKMFEKEQSDFGLGEYSDSQGKWS</sequence>
<gene>
    <name evidence="5" type="primary">SSBP3</name>
    <name evidence="5" type="ORF">g.13042</name>
</gene>
<dbReference type="GO" id="GO:0005634">
    <property type="term" value="C:nucleus"/>
    <property type="evidence" value="ECO:0007669"/>
    <property type="project" value="UniProtKB-SubCell"/>
</dbReference>
<dbReference type="InterPro" id="IPR006594">
    <property type="entry name" value="LisH"/>
</dbReference>
<feature type="compositionally biased region" description="Low complexity" evidence="4">
    <location>
        <begin position="282"/>
        <end position="295"/>
    </location>
</feature>
<feature type="compositionally biased region" description="Pro residues" evidence="4">
    <location>
        <begin position="122"/>
        <end position="150"/>
    </location>
</feature>
<feature type="compositionally biased region" description="Polar residues" evidence="4">
    <location>
        <begin position="253"/>
        <end position="281"/>
    </location>
</feature>
<feature type="compositionally biased region" description="Low complexity" evidence="4">
    <location>
        <begin position="208"/>
        <end position="231"/>
    </location>
</feature>
<comment type="subcellular location">
    <subcellularLocation>
        <location evidence="1">Nucleus</location>
    </subcellularLocation>
</comment>
<evidence type="ECO:0000256" key="4">
    <source>
        <dbReference type="SAM" id="MobiDB-lite"/>
    </source>
</evidence>
<dbReference type="InterPro" id="IPR008116">
    <property type="entry name" value="SSDP_DNA-bd"/>
</dbReference>
<feature type="region of interest" description="Disordered" evidence="4">
    <location>
        <begin position="359"/>
        <end position="378"/>
    </location>
</feature>
<dbReference type="EMBL" id="GGYP01006612">
    <property type="protein sequence ID" value="MDE51383.1"/>
    <property type="molecule type" value="Transcribed_RNA"/>
</dbReference>
<dbReference type="PROSITE" id="PS50896">
    <property type="entry name" value="LISH"/>
    <property type="match status" value="1"/>
</dbReference>